<organism evidence="2 3">
    <name type="scientific">Burkholderia plantarii</name>
    <dbReference type="NCBI Taxonomy" id="41899"/>
    <lineage>
        <taxon>Bacteria</taxon>
        <taxon>Pseudomonadati</taxon>
        <taxon>Pseudomonadota</taxon>
        <taxon>Betaproteobacteria</taxon>
        <taxon>Burkholderiales</taxon>
        <taxon>Burkholderiaceae</taxon>
        <taxon>Burkholderia</taxon>
    </lineage>
</organism>
<sequence>MTVGLSAPDGGRLARPRPPSSVRAVLPMTYTFTLTDTADERIRKQIAAPLVAYNDSRAGPSGNRPLVVMLRDAAGDVVGGLWGATGYGWLFTQLLVVPEAARGMGVGTRLMQLAEQEALARGCHAAWLDTFEFQARPFYERLGYSGFAELPDYPPGFARLFMKKTL</sequence>
<evidence type="ECO:0000259" key="1">
    <source>
        <dbReference type="PROSITE" id="PS51186"/>
    </source>
</evidence>
<dbReference type="InterPro" id="IPR016181">
    <property type="entry name" value="Acyl_CoA_acyltransferase"/>
</dbReference>
<keyword evidence="3" id="KW-1185">Reference proteome</keyword>
<dbReference type="SUPFAM" id="SSF55729">
    <property type="entry name" value="Acyl-CoA N-acyltransferases (Nat)"/>
    <property type="match status" value="1"/>
</dbReference>
<protein>
    <submittedName>
        <fullName evidence="2">Putative acetyltransferase, GNAT family</fullName>
    </submittedName>
</protein>
<keyword evidence="2" id="KW-0808">Transferase</keyword>
<evidence type="ECO:0000313" key="2">
    <source>
        <dbReference type="EMBL" id="AJK49800.1"/>
    </source>
</evidence>
<dbReference type="Pfam" id="PF00583">
    <property type="entry name" value="Acetyltransf_1"/>
    <property type="match status" value="1"/>
</dbReference>
<reference evidence="3" key="1">
    <citation type="submission" date="2011-03" db="EMBL/GenBank/DDBJ databases">
        <authorList>
            <person name="Voget S."/>
            <person name="Streit W.R."/>
            <person name="Jaeger K.E."/>
            <person name="Daniel R."/>
        </authorList>
    </citation>
    <scope>NUCLEOTIDE SEQUENCE [LARGE SCALE GENOMIC DNA]</scope>
    <source>
        <strain evidence="3">PG1</strain>
    </source>
</reference>
<feature type="domain" description="N-acetyltransferase" evidence="1">
    <location>
        <begin position="20"/>
        <end position="166"/>
    </location>
</feature>
<dbReference type="EMBL" id="CP002581">
    <property type="protein sequence ID" value="AJK49800.1"/>
    <property type="molecule type" value="Genomic_DNA"/>
</dbReference>
<dbReference type="Gene3D" id="3.40.630.30">
    <property type="match status" value="1"/>
</dbReference>
<dbReference type="HOGENOM" id="CLU_115862_2_0_4"/>
<dbReference type="AlphaFoldDB" id="A0A0B6S947"/>
<proteinExistence type="predicted"/>
<dbReference type="KEGG" id="bgp:BGL_2c17330"/>
<dbReference type="PROSITE" id="PS51186">
    <property type="entry name" value="GNAT"/>
    <property type="match status" value="1"/>
</dbReference>
<accession>A0A0B6S947</accession>
<gene>
    <name evidence="2" type="ORF">BGL_2c17330</name>
</gene>
<reference evidence="2 3" key="2">
    <citation type="journal article" date="2016" name="Appl. Microbiol. Biotechnol.">
        <title>Mutations improving production and secretion of extracellular lipase by Burkholderia glumae PG1.</title>
        <authorList>
            <person name="Knapp A."/>
            <person name="Voget S."/>
            <person name="Gao R."/>
            <person name="Zaburannyi N."/>
            <person name="Krysciak D."/>
            <person name="Breuer M."/>
            <person name="Hauer B."/>
            <person name="Streit W.R."/>
            <person name="Muller R."/>
            <person name="Daniel R."/>
            <person name="Jaeger K.E."/>
        </authorList>
    </citation>
    <scope>NUCLEOTIDE SEQUENCE [LARGE SCALE GENOMIC DNA]</scope>
    <source>
        <strain evidence="2 3">PG1</strain>
    </source>
</reference>
<dbReference type="Proteomes" id="UP000031838">
    <property type="component" value="Chromosome 2"/>
</dbReference>
<dbReference type="InterPro" id="IPR000182">
    <property type="entry name" value="GNAT_dom"/>
</dbReference>
<dbReference type="GO" id="GO:0016747">
    <property type="term" value="F:acyltransferase activity, transferring groups other than amino-acyl groups"/>
    <property type="evidence" value="ECO:0007669"/>
    <property type="project" value="InterPro"/>
</dbReference>
<evidence type="ECO:0000313" key="3">
    <source>
        <dbReference type="Proteomes" id="UP000031838"/>
    </source>
</evidence>
<dbReference type="CDD" id="cd04301">
    <property type="entry name" value="NAT_SF"/>
    <property type="match status" value="1"/>
</dbReference>
<name>A0A0B6S947_BURPL</name>